<gene>
    <name evidence="1" type="ORF">NTEN_LOCUS20817</name>
</gene>
<name>A0A6H5HIT8_9HEMI</name>
<evidence type="ECO:0000313" key="2">
    <source>
        <dbReference type="Proteomes" id="UP000479000"/>
    </source>
</evidence>
<dbReference type="OrthoDB" id="6583586at2759"/>
<protein>
    <submittedName>
        <fullName evidence="1">Uncharacterized protein</fullName>
    </submittedName>
</protein>
<dbReference type="AlphaFoldDB" id="A0A6H5HIT8"/>
<dbReference type="Proteomes" id="UP000479000">
    <property type="component" value="Unassembled WGS sequence"/>
</dbReference>
<reference evidence="1 2" key="1">
    <citation type="submission" date="2020-02" db="EMBL/GenBank/DDBJ databases">
        <authorList>
            <person name="Ferguson B K."/>
        </authorList>
    </citation>
    <scope>NUCLEOTIDE SEQUENCE [LARGE SCALE GENOMIC DNA]</scope>
</reference>
<proteinExistence type="predicted"/>
<accession>A0A6H5HIT8</accession>
<organism evidence="1 2">
    <name type="scientific">Nesidiocoris tenuis</name>
    <dbReference type="NCBI Taxonomy" id="355587"/>
    <lineage>
        <taxon>Eukaryota</taxon>
        <taxon>Metazoa</taxon>
        <taxon>Ecdysozoa</taxon>
        <taxon>Arthropoda</taxon>
        <taxon>Hexapoda</taxon>
        <taxon>Insecta</taxon>
        <taxon>Pterygota</taxon>
        <taxon>Neoptera</taxon>
        <taxon>Paraneoptera</taxon>
        <taxon>Hemiptera</taxon>
        <taxon>Heteroptera</taxon>
        <taxon>Panheteroptera</taxon>
        <taxon>Cimicomorpha</taxon>
        <taxon>Miridae</taxon>
        <taxon>Dicyphina</taxon>
        <taxon>Nesidiocoris</taxon>
    </lineage>
</organism>
<sequence length="131" mass="14814">MIAKEVKQQCETESSVQRPSISISGITSSNKTKMKNYSELLVVVNGSIGIVLKSRIGTELQKKNFLVHIYSESLPKQVPVCPSEVIYEQWLKNTSRGERSENDRPNKYRKSKSHFARSGSFKIIGLEVIQI</sequence>
<evidence type="ECO:0000313" key="1">
    <source>
        <dbReference type="EMBL" id="CAB0016664.1"/>
    </source>
</evidence>
<keyword evidence="2" id="KW-1185">Reference proteome</keyword>
<dbReference type="EMBL" id="CADCXU010030526">
    <property type="protein sequence ID" value="CAB0016664.1"/>
    <property type="molecule type" value="Genomic_DNA"/>
</dbReference>